<accession>A0ABV8SNH5</accession>
<dbReference type="GO" id="GO:0004489">
    <property type="term" value="F:methylenetetrahydrofolate reductase [NAD(P)H] activity"/>
    <property type="evidence" value="ECO:0007669"/>
    <property type="project" value="UniProtKB-EC"/>
</dbReference>
<evidence type="ECO:0000256" key="3">
    <source>
        <dbReference type="ARBA" id="ARBA00006743"/>
    </source>
</evidence>
<proteinExistence type="inferred from homology"/>
<comment type="caution">
    <text evidence="13">The sequence shown here is derived from an EMBL/GenBank/DDBJ whole genome shotgun (WGS) entry which is preliminary data.</text>
</comment>
<keyword evidence="14" id="KW-1185">Reference proteome</keyword>
<dbReference type="SUPFAM" id="SSF51730">
    <property type="entry name" value="FAD-linked oxidoreductase"/>
    <property type="match status" value="1"/>
</dbReference>
<evidence type="ECO:0000256" key="1">
    <source>
        <dbReference type="ARBA" id="ARBA00001974"/>
    </source>
</evidence>
<evidence type="ECO:0000256" key="10">
    <source>
        <dbReference type="ARBA" id="ARBA00034478"/>
    </source>
</evidence>
<keyword evidence="8" id="KW-0520">NAD</keyword>
<dbReference type="InterPro" id="IPR003171">
    <property type="entry name" value="Mehydrof_redctse-like"/>
</dbReference>
<dbReference type="CDD" id="cd00537">
    <property type="entry name" value="MTHFR"/>
    <property type="match status" value="1"/>
</dbReference>
<organism evidence="13 14">
    <name type="scientific">Steroidobacter flavus</name>
    <dbReference type="NCBI Taxonomy" id="1842136"/>
    <lineage>
        <taxon>Bacteria</taxon>
        <taxon>Pseudomonadati</taxon>
        <taxon>Pseudomonadota</taxon>
        <taxon>Gammaproteobacteria</taxon>
        <taxon>Steroidobacterales</taxon>
        <taxon>Steroidobacteraceae</taxon>
        <taxon>Steroidobacter</taxon>
    </lineage>
</organism>
<gene>
    <name evidence="13" type="primary">metF</name>
    <name evidence="13" type="ORF">ACFPN2_04975</name>
</gene>
<dbReference type="Proteomes" id="UP001595904">
    <property type="component" value="Unassembled WGS sequence"/>
</dbReference>
<evidence type="ECO:0000256" key="12">
    <source>
        <dbReference type="RuleBase" id="RU003862"/>
    </source>
</evidence>
<keyword evidence="5 12" id="KW-0285">Flavoprotein</keyword>
<name>A0ABV8SNH5_9GAMM</name>
<dbReference type="PANTHER" id="PTHR45754:SF3">
    <property type="entry name" value="METHYLENETETRAHYDROFOLATE REDUCTASE (NADPH)"/>
    <property type="match status" value="1"/>
</dbReference>
<evidence type="ECO:0000313" key="13">
    <source>
        <dbReference type="EMBL" id="MFC4308427.1"/>
    </source>
</evidence>
<dbReference type="EMBL" id="JBHSDU010000002">
    <property type="protein sequence ID" value="MFC4308427.1"/>
    <property type="molecule type" value="Genomic_DNA"/>
</dbReference>
<sequence>MSVEKLKDQIGNSLSKLRGRPTVSFEFFPPKDEAMEQTLWESVQRLAPLQPRFVSVTYGADGSTRARTHNIVTKVQKNTALTAAPHLTCIGAPREEILDIARDYWASGIRHIVALRGDPPQGTTKYIPHPQGFAYAVDLVKGLKSVADFEISVATYPEPHPESPSAEFELTNLKSKIDAGADRAITQFFFDTSLFLRFRDQCAAAGINASIVPGILPITRFPQMLRMAQRCGASVPEWLAHRFDGLDDDADTRRLIAASVAIEQVQELQKHGVEEFHFYTLNRAELSYAICHALGVRPVLAQAAAG</sequence>
<keyword evidence="7 12" id="KW-0560">Oxidoreductase</keyword>
<dbReference type="Gene3D" id="3.20.20.220">
    <property type="match status" value="1"/>
</dbReference>
<dbReference type="PANTHER" id="PTHR45754">
    <property type="entry name" value="METHYLENETETRAHYDROFOLATE REDUCTASE"/>
    <property type="match status" value="1"/>
</dbReference>
<evidence type="ECO:0000256" key="2">
    <source>
        <dbReference type="ARBA" id="ARBA00004777"/>
    </source>
</evidence>
<dbReference type="InterPro" id="IPR004620">
    <property type="entry name" value="MTHF_reductase_bac"/>
</dbReference>
<protein>
    <recommendedName>
        <fullName evidence="12">Methylenetetrahydrofolate reductase</fullName>
        <ecNumber evidence="12">1.5.1.54</ecNumber>
    </recommendedName>
</protein>
<comment type="pathway">
    <text evidence="2 12">One-carbon metabolism; tetrahydrofolate interconversion.</text>
</comment>
<dbReference type="Pfam" id="PF02219">
    <property type="entry name" value="MTHFR"/>
    <property type="match status" value="1"/>
</dbReference>
<evidence type="ECO:0000256" key="11">
    <source>
        <dbReference type="ARBA" id="ARBA00048628"/>
    </source>
</evidence>
<dbReference type="NCBIfam" id="NF006950">
    <property type="entry name" value="PRK09432.1"/>
    <property type="match status" value="1"/>
</dbReference>
<evidence type="ECO:0000256" key="5">
    <source>
        <dbReference type="ARBA" id="ARBA00022630"/>
    </source>
</evidence>
<keyword evidence="6 12" id="KW-0274">FAD</keyword>
<evidence type="ECO:0000256" key="8">
    <source>
        <dbReference type="ARBA" id="ARBA00023027"/>
    </source>
</evidence>
<evidence type="ECO:0000313" key="14">
    <source>
        <dbReference type="Proteomes" id="UP001595904"/>
    </source>
</evidence>
<comment type="similarity">
    <text evidence="3 12">Belongs to the methylenetetrahydrofolate reductase family.</text>
</comment>
<evidence type="ECO:0000256" key="9">
    <source>
        <dbReference type="ARBA" id="ARBA00023167"/>
    </source>
</evidence>
<evidence type="ECO:0000256" key="7">
    <source>
        <dbReference type="ARBA" id="ARBA00023002"/>
    </source>
</evidence>
<reference evidence="14" key="1">
    <citation type="journal article" date="2019" name="Int. J. Syst. Evol. Microbiol.">
        <title>The Global Catalogue of Microorganisms (GCM) 10K type strain sequencing project: providing services to taxonomists for standard genome sequencing and annotation.</title>
        <authorList>
            <consortium name="The Broad Institute Genomics Platform"/>
            <consortium name="The Broad Institute Genome Sequencing Center for Infectious Disease"/>
            <person name="Wu L."/>
            <person name="Ma J."/>
        </authorList>
    </citation>
    <scope>NUCLEOTIDE SEQUENCE [LARGE SCALE GENOMIC DNA]</scope>
    <source>
        <strain evidence="14">CGMCC 1.10759</strain>
    </source>
</reference>
<dbReference type="InterPro" id="IPR029041">
    <property type="entry name" value="FAD-linked_oxidoreductase-like"/>
</dbReference>
<dbReference type="EC" id="1.5.1.54" evidence="12"/>
<keyword evidence="4" id="KW-0028">Amino-acid biosynthesis</keyword>
<dbReference type="RefSeq" id="WP_380595519.1">
    <property type="nucleotide sequence ID" value="NZ_JBHSDU010000002.1"/>
</dbReference>
<dbReference type="NCBIfam" id="TIGR00676">
    <property type="entry name" value="fadh2"/>
    <property type="match status" value="1"/>
</dbReference>
<comment type="cofactor">
    <cofactor evidence="1 12">
        <name>FAD</name>
        <dbReference type="ChEBI" id="CHEBI:57692"/>
    </cofactor>
</comment>
<evidence type="ECO:0000256" key="4">
    <source>
        <dbReference type="ARBA" id="ARBA00022605"/>
    </source>
</evidence>
<keyword evidence="9" id="KW-0486">Methionine biosynthesis</keyword>
<evidence type="ECO:0000256" key="6">
    <source>
        <dbReference type="ARBA" id="ARBA00022827"/>
    </source>
</evidence>
<comment type="pathway">
    <text evidence="10">Amino-acid biosynthesis; L-methionine biosynthesis via de novo pathway.</text>
</comment>
<comment type="catalytic activity">
    <reaction evidence="11">
        <text>(6S)-5-methyl-5,6,7,8-tetrahydrofolate + NAD(+) = (6R)-5,10-methylene-5,6,7,8-tetrahydrofolate + NADH + H(+)</text>
        <dbReference type="Rhea" id="RHEA:19821"/>
        <dbReference type="ChEBI" id="CHEBI:15378"/>
        <dbReference type="ChEBI" id="CHEBI:15636"/>
        <dbReference type="ChEBI" id="CHEBI:18608"/>
        <dbReference type="ChEBI" id="CHEBI:57540"/>
        <dbReference type="ChEBI" id="CHEBI:57945"/>
        <dbReference type="EC" id="1.5.1.54"/>
    </reaction>
    <physiologicalReaction direction="right-to-left" evidence="11">
        <dbReference type="Rhea" id="RHEA:19823"/>
    </physiologicalReaction>
</comment>